<organism evidence="8 9">
    <name type="scientific">Carassius auratus</name>
    <name type="common">Goldfish</name>
    <dbReference type="NCBI Taxonomy" id="7957"/>
    <lineage>
        <taxon>Eukaryota</taxon>
        <taxon>Metazoa</taxon>
        <taxon>Chordata</taxon>
        <taxon>Craniata</taxon>
        <taxon>Vertebrata</taxon>
        <taxon>Euteleostomi</taxon>
        <taxon>Actinopterygii</taxon>
        <taxon>Neopterygii</taxon>
        <taxon>Teleostei</taxon>
        <taxon>Ostariophysi</taxon>
        <taxon>Cypriniformes</taxon>
        <taxon>Cyprinidae</taxon>
        <taxon>Cyprininae</taxon>
        <taxon>Carassius</taxon>
    </lineage>
</organism>
<dbReference type="SMART" id="SM00409">
    <property type="entry name" value="IG"/>
    <property type="match status" value="2"/>
</dbReference>
<dbReference type="SUPFAM" id="SSF48726">
    <property type="entry name" value="Immunoglobulin"/>
    <property type="match status" value="2"/>
</dbReference>
<evidence type="ECO:0000313" key="8">
    <source>
        <dbReference type="Proteomes" id="UP000515129"/>
    </source>
</evidence>
<keyword evidence="2 6" id="KW-0732">Signal</keyword>
<feature type="transmembrane region" description="Helical" evidence="5">
    <location>
        <begin position="230"/>
        <end position="252"/>
    </location>
</feature>
<keyword evidence="5" id="KW-1133">Transmembrane helix</keyword>
<dbReference type="GO" id="GO:0005911">
    <property type="term" value="C:cell-cell junction"/>
    <property type="evidence" value="ECO:0007669"/>
    <property type="project" value="TreeGrafter"/>
</dbReference>
<dbReference type="PROSITE" id="PS50835">
    <property type="entry name" value="IG_LIKE"/>
    <property type="match status" value="1"/>
</dbReference>
<dbReference type="InterPro" id="IPR036179">
    <property type="entry name" value="Ig-like_dom_sf"/>
</dbReference>
<dbReference type="RefSeq" id="XP_026103285.1">
    <property type="nucleotide sequence ID" value="XM_026247500.1"/>
</dbReference>
<evidence type="ECO:0000259" key="7">
    <source>
        <dbReference type="PROSITE" id="PS50835"/>
    </source>
</evidence>
<evidence type="ECO:0000256" key="6">
    <source>
        <dbReference type="SAM" id="SignalP"/>
    </source>
</evidence>
<dbReference type="OrthoDB" id="6353782at2759"/>
<dbReference type="InterPro" id="IPR003599">
    <property type="entry name" value="Ig_sub"/>
</dbReference>
<evidence type="ECO:0000256" key="1">
    <source>
        <dbReference type="ARBA" id="ARBA00004370"/>
    </source>
</evidence>
<dbReference type="InterPro" id="IPR013098">
    <property type="entry name" value="Ig_I-set"/>
</dbReference>
<dbReference type="Gene3D" id="2.60.40.10">
    <property type="entry name" value="Immunoglobulins"/>
    <property type="match status" value="2"/>
</dbReference>
<feature type="domain" description="Ig-like" evidence="7">
    <location>
        <begin position="126"/>
        <end position="209"/>
    </location>
</feature>
<dbReference type="PANTHER" id="PTHR12080">
    <property type="entry name" value="SIGNALING LYMPHOCYTIC ACTIVATION MOLECULE"/>
    <property type="match status" value="1"/>
</dbReference>
<proteinExistence type="predicted"/>
<comment type="subcellular location">
    <subcellularLocation>
        <location evidence="1">Membrane</location>
    </subcellularLocation>
</comment>
<reference evidence="9" key="1">
    <citation type="submission" date="2025-08" db="UniProtKB">
        <authorList>
            <consortium name="RefSeq"/>
        </authorList>
    </citation>
    <scope>IDENTIFICATION</scope>
    <source>
        <strain evidence="9">Wakin</strain>
        <tissue evidence="9">Muscle</tissue>
    </source>
</reference>
<evidence type="ECO:0000256" key="3">
    <source>
        <dbReference type="ARBA" id="ARBA00023136"/>
    </source>
</evidence>
<keyword evidence="4" id="KW-0325">Glycoprotein</keyword>
<evidence type="ECO:0000313" key="9">
    <source>
        <dbReference type="RefSeq" id="XP_026103285.1"/>
    </source>
</evidence>
<evidence type="ECO:0000256" key="5">
    <source>
        <dbReference type="SAM" id="Phobius"/>
    </source>
</evidence>
<accession>A0A6P6N2L6</accession>
<dbReference type="KEGG" id="caua:113074653"/>
<evidence type="ECO:0000256" key="4">
    <source>
        <dbReference type="ARBA" id="ARBA00023180"/>
    </source>
</evidence>
<feature type="chain" id="PRO_5027907399" evidence="6">
    <location>
        <begin position="21"/>
        <end position="350"/>
    </location>
</feature>
<name>A0A6P6N2L6_CARAU</name>
<dbReference type="InterPro" id="IPR013783">
    <property type="entry name" value="Ig-like_fold"/>
</dbReference>
<feature type="signal peptide" evidence="6">
    <location>
        <begin position="1"/>
        <end position="20"/>
    </location>
</feature>
<dbReference type="AlphaFoldDB" id="A0A6P6N2L6"/>
<dbReference type="InterPro" id="IPR015631">
    <property type="entry name" value="CD2/SLAM_rcpt"/>
</dbReference>
<dbReference type="InterPro" id="IPR007110">
    <property type="entry name" value="Ig-like_dom"/>
</dbReference>
<keyword evidence="3 5" id="KW-0472">Membrane</keyword>
<evidence type="ECO:0000256" key="2">
    <source>
        <dbReference type="ARBA" id="ARBA00022729"/>
    </source>
</evidence>
<keyword evidence="5" id="KW-0812">Transmembrane</keyword>
<protein>
    <submittedName>
        <fullName evidence="9">Uncharacterized protein LOC113074653</fullName>
    </submittedName>
</protein>
<keyword evidence="8" id="KW-1185">Reference proteome</keyword>
<dbReference type="Proteomes" id="UP000515129">
    <property type="component" value="Unplaced"/>
</dbReference>
<dbReference type="Pfam" id="PF07679">
    <property type="entry name" value="I-set"/>
    <property type="match status" value="1"/>
</dbReference>
<dbReference type="GeneID" id="113074653"/>
<gene>
    <name evidence="9" type="primary">LOC113074653</name>
</gene>
<dbReference type="GO" id="GO:0016020">
    <property type="term" value="C:membrane"/>
    <property type="evidence" value="ECO:0007669"/>
    <property type="project" value="UniProtKB-SubCell"/>
</dbReference>
<dbReference type="PANTHER" id="PTHR12080:SF59">
    <property type="entry name" value="HEPATIC AND GLIAL CELL ADHESION MOLECULE"/>
    <property type="match status" value="1"/>
</dbReference>
<sequence>MPGYFILLCFFAVFVRETEVKEVQTGLYSRVELTGEELDQQTVDSLRSVEWTKRNGSVTCLCFKKNTTFSAEYSQCCGRAHFYLNNNSLILENVTAKDEGVYTERIIRGNGTIKSQNFTLLIQYPPNVTEIVVSWTSNTSVTLKCEVSGVFLHLMWKREGLPVLEKHRHSFSERNQTLHISNITSSDYETYSCIASNAYGESEQHTYITGENSTVNRGNSAAGKTQTDQIVLSSGLTLAGVLGLCIVFFCLYKNHQRQRAENGRTTDEGGADNDLVIYQDVPATEEVTPLPYVYTDFIKPKESGQASAAAQRFEDFGYSEVGPTCRGETVVLDERVSSEQSTACPDAEEE</sequence>